<gene>
    <name evidence="3" type="ORF">HPG69_002281</name>
</gene>
<dbReference type="InterPro" id="IPR026175">
    <property type="entry name" value="MIPOL1"/>
</dbReference>
<dbReference type="EMBL" id="JACDTQ010000812">
    <property type="protein sequence ID" value="KAF5925830.1"/>
    <property type="molecule type" value="Genomic_DNA"/>
</dbReference>
<accession>A0A7J7FCV3</accession>
<proteinExistence type="predicted"/>
<evidence type="ECO:0000256" key="1">
    <source>
        <dbReference type="SAM" id="Coils"/>
    </source>
</evidence>
<keyword evidence="4" id="KW-1185">Reference proteome</keyword>
<dbReference type="PANTHER" id="PTHR22089">
    <property type="entry name" value="MIRROR-IMAGE POLYDACTYLY GENE 1 PROTEIN"/>
    <property type="match status" value="1"/>
</dbReference>
<protein>
    <recommendedName>
        <fullName evidence="5">Mirror-image polydactyly gene 1 protein</fullName>
    </recommendedName>
</protein>
<dbReference type="PANTHER" id="PTHR22089:SF2">
    <property type="entry name" value="MIRROR-IMAGE POLYDACTYLY GENE 1 PROTEIN"/>
    <property type="match status" value="1"/>
</dbReference>
<sequence>MGQLTDNGWRRHRQQADVAHSYLKQEATGRHTSTQPDKHLTVNSEGSMDQKSNELVNEAACEDTELPEPRSRHFQAVGPCPGDETARCTSEKSIIMEHRSNDLHYGHMIPCQVTSDLNKEKTIAFLLKELDILRARNKKCLCPLQEKLTKEDKEQRKLKLKLELQEKATEAQIAEKTAGVVDDNFYMAALVEEVYFAQRERDEAIMSRLQLANEERDEAVARAKHLEMSLKVLENINPEENDMTLQELLNRINNADTGIAIQENGAVIVDRIYKTKECKKRITAEEMNAMIEERDAALSQCKRLEQELHHLKEQNQTSANNTRHLTAENNQERALKITKEYHVISSVTH</sequence>
<organism evidence="3 4">
    <name type="scientific">Diceros bicornis minor</name>
    <name type="common">South-central black rhinoceros</name>
    <dbReference type="NCBI Taxonomy" id="77932"/>
    <lineage>
        <taxon>Eukaryota</taxon>
        <taxon>Metazoa</taxon>
        <taxon>Chordata</taxon>
        <taxon>Craniata</taxon>
        <taxon>Vertebrata</taxon>
        <taxon>Euteleostomi</taxon>
        <taxon>Mammalia</taxon>
        <taxon>Eutheria</taxon>
        <taxon>Laurasiatheria</taxon>
        <taxon>Perissodactyla</taxon>
        <taxon>Rhinocerotidae</taxon>
        <taxon>Diceros</taxon>
    </lineage>
</organism>
<feature type="region of interest" description="Disordered" evidence="2">
    <location>
        <begin position="26"/>
        <end position="50"/>
    </location>
</feature>
<name>A0A7J7FCV3_DICBM</name>
<evidence type="ECO:0008006" key="5">
    <source>
        <dbReference type="Google" id="ProtNLM"/>
    </source>
</evidence>
<evidence type="ECO:0000256" key="2">
    <source>
        <dbReference type="SAM" id="MobiDB-lite"/>
    </source>
</evidence>
<evidence type="ECO:0000313" key="3">
    <source>
        <dbReference type="EMBL" id="KAF5925830.1"/>
    </source>
</evidence>
<feature type="compositionally biased region" description="Polar residues" evidence="2">
    <location>
        <begin position="30"/>
        <end position="50"/>
    </location>
</feature>
<dbReference type="Proteomes" id="UP000551758">
    <property type="component" value="Unassembled WGS sequence"/>
</dbReference>
<keyword evidence="1" id="KW-0175">Coiled coil</keyword>
<reference evidence="3 4" key="1">
    <citation type="journal article" date="2020" name="Mol. Biol. Evol.">
        <title>Interspecific Gene Flow and the Evolution of Specialization in Black and White Rhinoceros.</title>
        <authorList>
            <person name="Moodley Y."/>
            <person name="Westbury M.V."/>
            <person name="Russo I.M."/>
            <person name="Gopalakrishnan S."/>
            <person name="Rakotoarivelo A."/>
            <person name="Olsen R.A."/>
            <person name="Prost S."/>
            <person name="Tunstall T."/>
            <person name="Ryder O.A."/>
            <person name="Dalen L."/>
            <person name="Bruford M.W."/>
        </authorList>
    </citation>
    <scope>NUCLEOTIDE SEQUENCE [LARGE SCALE GENOMIC DNA]</scope>
    <source>
        <strain evidence="3">SBR-YM</strain>
        <tissue evidence="3">Skin</tissue>
    </source>
</reference>
<evidence type="ECO:0000313" key="4">
    <source>
        <dbReference type="Proteomes" id="UP000551758"/>
    </source>
</evidence>
<comment type="caution">
    <text evidence="3">The sequence shown here is derived from an EMBL/GenBank/DDBJ whole genome shotgun (WGS) entry which is preliminary data.</text>
</comment>
<dbReference type="AlphaFoldDB" id="A0A7J7FCV3"/>
<feature type="coiled-coil region" evidence="1">
    <location>
        <begin position="287"/>
        <end position="321"/>
    </location>
</feature>